<dbReference type="AlphaFoldDB" id="A0A538UBQ9"/>
<accession>A0A538UBQ9</accession>
<protein>
    <submittedName>
        <fullName evidence="2">T9SS type A sorting domain-containing protein</fullName>
    </submittedName>
</protein>
<dbReference type="NCBIfam" id="TIGR04183">
    <property type="entry name" value="Por_Secre_tail"/>
    <property type="match status" value="1"/>
</dbReference>
<dbReference type="InterPro" id="IPR026444">
    <property type="entry name" value="Secre_tail"/>
</dbReference>
<evidence type="ECO:0000256" key="1">
    <source>
        <dbReference type="SAM" id="MobiDB-lite"/>
    </source>
</evidence>
<gene>
    <name evidence="2" type="ORF">E6K81_04910</name>
</gene>
<dbReference type="EMBL" id="VBPB01000072">
    <property type="protein sequence ID" value="TMQ73342.1"/>
    <property type="molecule type" value="Genomic_DNA"/>
</dbReference>
<dbReference type="InterPro" id="IPR036278">
    <property type="entry name" value="Sialidase_sf"/>
</dbReference>
<feature type="region of interest" description="Disordered" evidence="1">
    <location>
        <begin position="461"/>
        <end position="482"/>
    </location>
</feature>
<evidence type="ECO:0000313" key="2">
    <source>
        <dbReference type="EMBL" id="TMQ73342.1"/>
    </source>
</evidence>
<sequence>MLLIAHLAAAGTAQLSGSGTISSLSPSLTYAGGTYVASNPTPPASSAGGVTLSPVCTDNTCDRFLLTVANIPDAYHALHPDDRLVFKTEWTNSGSDFDLWVYDSTGNTVLTKSASSADPEIATLPILAGTTRYVVRVVPFTVTGDSFTGTIGLGSLPGPPPVYHAADYAAGTDVFSCNLHLTGTDQNGSDHGRDKEPAVRFNPDGVGYVASNGDGVGLWRVTDACGQEDSFLGIADLSNGGGDCDVETGTARNANGFYNLYTSALHSADALVNINASVSFDNGQTFLTTPITNATPLNDRNWSAAYGKDIVYLSYRSANTGNQQFVVRAQAVEGQPLVFGPSAPVYTDPTVLQSPLPETGNMVVDPRPVPLGTPAMTAGIDGQGDVYHGFIVNGGQSAYVAVSRDFGVTWKDTKVFDAPPGSTYSHIFSWVAVDRAGNVYTCFADDHAVYYSVSTDLKTSDTPTWSRPVRVSDGPDTKSSALPSVAAGSSGRIVFIWYGSPTASVTDTDAQWRVFFSRCDNALDALALGGVPHIEQTVVSDHVVHEGELCEGGTLGCSGNTRALLDDIEVDVDPLDGSALLAFTDDGPIGGTFITRQLSGGSSIAGEVVTDRSQACPVVAENCSGTPEPPGSTCFLPGFRVFDDASGDMVGNFASPESDILRGFVAEPLRPDMVQKITFTLKVASLDPANLPLNRIWQMDFTVPTSPETTFFVAMQTCNPTKIPNFTFGFVNAGANNINTGLGTADAGEVLADGEIRITMPKGKVGSSTSAGSVYWHADIGSRLRAVKGQSFFLEGADCSGLLDTVDETGSGSYTVQGNCTPVGVEPTGAGGPMLALAGGNPVRGQTRLTYALPRAGHVRIAVFNVAGQRVCTLADREQEGGLHAVDFDLERSAGHRLGPGVYLVRLEAGNVRRQVRIIALR</sequence>
<dbReference type="SUPFAM" id="SSF50939">
    <property type="entry name" value="Sialidases"/>
    <property type="match status" value="1"/>
</dbReference>
<dbReference type="Gene3D" id="2.60.40.4070">
    <property type="match status" value="1"/>
</dbReference>
<dbReference type="CDD" id="cd15482">
    <property type="entry name" value="Sialidase_non-viral"/>
    <property type="match status" value="1"/>
</dbReference>
<reference evidence="2 3" key="1">
    <citation type="journal article" date="2019" name="Nat. Microbiol.">
        <title>Mediterranean grassland soil C-N compound turnover is dependent on rainfall and depth, and is mediated by genomically divergent microorganisms.</title>
        <authorList>
            <person name="Diamond S."/>
            <person name="Andeer P.F."/>
            <person name="Li Z."/>
            <person name="Crits-Christoph A."/>
            <person name="Burstein D."/>
            <person name="Anantharaman K."/>
            <person name="Lane K.R."/>
            <person name="Thomas B.C."/>
            <person name="Pan C."/>
            <person name="Northen T.R."/>
            <person name="Banfield J.F."/>
        </authorList>
    </citation>
    <scope>NUCLEOTIDE SEQUENCE [LARGE SCALE GENOMIC DNA]</scope>
    <source>
        <strain evidence="2">WS_11</strain>
    </source>
</reference>
<evidence type="ECO:0000313" key="3">
    <source>
        <dbReference type="Proteomes" id="UP000319771"/>
    </source>
</evidence>
<dbReference type="Gene3D" id="2.60.120.380">
    <property type="match status" value="1"/>
</dbReference>
<proteinExistence type="predicted"/>
<name>A0A538UBQ9_UNCEI</name>
<dbReference type="Proteomes" id="UP000319771">
    <property type="component" value="Unassembled WGS sequence"/>
</dbReference>
<comment type="caution">
    <text evidence="2">The sequence shown here is derived from an EMBL/GenBank/DDBJ whole genome shotgun (WGS) entry which is preliminary data.</text>
</comment>
<organism evidence="2 3">
    <name type="scientific">Eiseniibacteriota bacterium</name>
    <dbReference type="NCBI Taxonomy" id="2212470"/>
    <lineage>
        <taxon>Bacteria</taxon>
        <taxon>Candidatus Eiseniibacteriota</taxon>
    </lineage>
</organism>